<feature type="transmembrane region" description="Helical" evidence="11">
    <location>
        <begin position="23"/>
        <end position="44"/>
    </location>
</feature>
<feature type="transmembrane region" description="Helical" evidence="11">
    <location>
        <begin position="50"/>
        <end position="79"/>
    </location>
</feature>
<keyword evidence="6 11" id="KW-1133">Transmembrane helix</keyword>
<dbReference type="RefSeq" id="YP_010550099.1">
    <property type="nucleotide sequence ID" value="NC_068140.1"/>
</dbReference>
<dbReference type="InterPro" id="IPR039428">
    <property type="entry name" value="NUOK/Mnh_C1-like"/>
</dbReference>
<name>A0A1P8AGC2_9ACAR</name>
<dbReference type="Gene3D" id="1.10.287.3510">
    <property type="match status" value="1"/>
</dbReference>
<dbReference type="Pfam" id="PF00420">
    <property type="entry name" value="Oxidored_q2"/>
    <property type="match status" value="1"/>
</dbReference>
<evidence type="ECO:0000313" key="12">
    <source>
        <dbReference type="EMBL" id="AMX74167.1"/>
    </source>
</evidence>
<reference evidence="12" key="2">
    <citation type="journal article" date="2019" name="Ticks Tick Borne Dis.">
        <title>Argasid and ixodid systematics: Implications for soft tick evolution and systematics, with a new argasid species list.</title>
        <authorList>
            <person name="Mans B.J."/>
            <person name="Featherston J."/>
            <person name="Kvas M."/>
            <person name="Pillay K.A."/>
            <person name="de Klerk D.G."/>
            <person name="Pienaar R."/>
            <person name="de Castro M.H."/>
            <person name="Schwan T.G."/>
            <person name="Lopez J.E."/>
            <person name="Teel P."/>
            <person name="Perez de Leon A.A."/>
            <person name="Sonenshine D.E."/>
            <person name="Egekwu N.I."/>
            <person name="Bakkes D.K."/>
            <person name="Heyne H."/>
            <person name="Kanduma E.G."/>
            <person name="Nyangiwe N."/>
            <person name="Bouattour A."/>
            <person name="Latif A.A."/>
        </authorList>
    </citation>
    <scope>NUCLEOTIDE SEQUENCE</scope>
</reference>
<comment type="subcellular location">
    <subcellularLocation>
        <location evidence="1">Membrane</location>
        <topology evidence="1">Multi-pass membrane protein</topology>
    </subcellularLocation>
</comment>
<evidence type="ECO:0000256" key="10">
    <source>
        <dbReference type="ARBA" id="ARBA00049551"/>
    </source>
</evidence>
<sequence length="92" mass="10435">MFLVSMFMFFSGGFSLLMNRKHILLVMLSLEFMYLGVMINVFILCGISKVFLLLIIFMIVVVCEAGMGLSILVLSVYFYGSDSFRMMSLLSC</sequence>
<keyword evidence="12" id="KW-0496">Mitochondrion</keyword>
<keyword evidence="7" id="KW-0520">NAD</keyword>
<dbReference type="EMBL" id="KR907251">
    <property type="protein sequence ID" value="AMX74167.1"/>
    <property type="molecule type" value="Genomic_DNA"/>
</dbReference>
<evidence type="ECO:0000256" key="3">
    <source>
        <dbReference type="ARBA" id="ARBA00016612"/>
    </source>
</evidence>
<evidence type="ECO:0000256" key="2">
    <source>
        <dbReference type="ARBA" id="ARBA00010519"/>
    </source>
</evidence>
<dbReference type="AlphaFoldDB" id="A0A1P8AGC2"/>
<evidence type="ECO:0000256" key="11">
    <source>
        <dbReference type="SAM" id="Phobius"/>
    </source>
</evidence>
<evidence type="ECO:0000256" key="5">
    <source>
        <dbReference type="ARBA" id="ARBA00022967"/>
    </source>
</evidence>
<evidence type="ECO:0000256" key="7">
    <source>
        <dbReference type="ARBA" id="ARBA00023027"/>
    </source>
</evidence>
<evidence type="ECO:0000256" key="1">
    <source>
        <dbReference type="ARBA" id="ARBA00004141"/>
    </source>
</evidence>
<dbReference type="CTD" id="4539"/>
<evidence type="ECO:0000256" key="6">
    <source>
        <dbReference type="ARBA" id="ARBA00022989"/>
    </source>
</evidence>
<dbReference type="GO" id="GO:0016020">
    <property type="term" value="C:membrane"/>
    <property type="evidence" value="ECO:0007669"/>
    <property type="project" value="UniProtKB-SubCell"/>
</dbReference>
<geneLocation type="mitochondrion" evidence="12"/>
<comment type="similarity">
    <text evidence="2">Belongs to the complex I subunit 4L family.</text>
</comment>
<accession>A0A1P8AGC2</accession>
<dbReference type="GO" id="GO:0008137">
    <property type="term" value="F:NADH dehydrogenase (ubiquinone) activity"/>
    <property type="evidence" value="ECO:0007669"/>
    <property type="project" value="UniProtKB-EC"/>
</dbReference>
<keyword evidence="8 11" id="KW-0472">Membrane</keyword>
<reference evidence="12" key="1">
    <citation type="journal article" date="2018" name="Ticks Tick Borne Dis.">
        <title>Integrative taxonomy of Afrotropical Ornithodoros (Ornithodoros) (Acari: Ixodida: Argasidae).</title>
        <authorList>
            <person name="Bakkes D.K."/>
            <person name="De Klerk D."/>
            <person name="Latif A.A."/>
            <person name="Mans B.J."/>
        </authorList>
    </citation>
    <scope>NUCLEOTIDE SEQUENCE</scope>
</reference>
<proteinExistence type="inferred from homology"/>
<protein>
    <recommendedName>
        <fullName evidence="3">NADH-ubiquinone oxidoreductase chain 4L</fullName>
    </recommendedName>
    <alternativeName>
        <fullName evidence="9">NADH dehydrogenase subunit 4L</fullName>
    </alternativeName>
</protein>
<keyword evidence="5" id="KW-1278">Translocase</keyword>
<gene>
    <name evidence="12" type="primary">ND4L</name>
</gene>
<keyword evidence="4 11" id="KW-0812">Transmembrane</keyword>
<evidence type="ECO:0000256" key="9">
    <source>
        <dbReference type="ARBA" id="ARBA00031586"/>
    </source>
</evidence>
<evidence type="ECO:0000256" key="4">
    <source>
        <dbReference type="ARBA" id="ARBA00022692"/>
    </source>
</evidence>
<organism evidence="12">
    <name type="scientific">Ornithodoros waterbergensis</name>
    <dbReference type="NCBI Taxonomy" id="1580575"/>
    <lineage>
        <taxon>Eukaryota</taxon>
        <taxon>Metazoa</taxon>
        <taxon>Ecdysozoa</taxon>
        <taxon>Arthropoda</taxon>
        <taxon>Chelicerata</taxon>
        <taxon>Arachnida</taxon>
        <taxon>Acari</taxon>
        <taxon>Parasitiformes</taxon>
        <taxon>Ixodida</taxon>
        <taxon>Ixodoidea</taxon>
        <taxon>Argasidae</taxon>
        <taxon>Ornithodorinae</taxon>
        <taxon>Ornithodoros</taxon>
    </lineage>
</organism>
<comment type="catalytic activity">
    <reaction evidence="10">
        <text>a ubiquinone + NADH + 5 H(+)(in) = a ubiquinol + NAD(+) + 4 H(+)(out)</text>
        <dbReference type="Rhea" id="RHEA:29091"/>
        <dbReference type="Rhea" id="RHEA-COMP:9565"/>
        <dbReference type="Rhea" id="RHEA-COMP:9566"/>
        <dbReference type="ChEBI" id="CHEBI:15378"/>
        <dbReference type="ChEBI" id="CHEBI:16389"/>
        <dbReference type="ChEBI" id="CHEBI:17976"/>
        <dbReference type="ChEBI" id="CHEBI:57540"/>
        <dbReference type="ChEBI" id="CHEBI:57945"/>
        <dbReference type="EC" id="7.1.1.2"/>
    </reaction>
</comment>
<dbReference type="GeneID" id="76368023"/>
<evidence type="ECO:0000256" key="8">
    <source>
        <dbReference type="ARBA" id="ARBA00023136"/>
    </source>
</evidence>